<dbReference type="AlphaFoldDB" id="A0A5B8U0T8"/>
<keyword evidence="4" id="KW-0804">Transcription</keyword>
<dbReference type="Proteomes" id="UP000321805">
    <property type="component" value="Chromosome"/>
</dbReference>
<dbReference type="SUPFAM" id="SSF48498">
    <property type="entry name" value="Tetracyclin repressor-like, C-terminal domain"/>
    <property type="match status" value="1"/>
</dbReference>
<dbReference type="Pfam" id="PF00440">
    <property type="entry name" value="TetR_N"/>
    <property type="match status" value="1"/>
</dbReference>
<feature type="domain" description="HTH tetR-type" evidence="6">
    <location>
        <begin position="15"/>
        <end position="75"/>
    </location>
</feature>
<keyword evidence="3 5" id="KW-0238">DNA-binding</keyword>
<keyword evidence="8" id="KW-1185">Reference proteome</keyword>
<evidence type="ECO:0000259" key="6">
    <source>
        <dbReference type="PROSITE" id="PS50977"/>
    </source>
</evidence>
<sequence>MTRAAGVPTRKQRQEHTRRCLLDAAARVFARRGLAQASVDEVAADAGFTKGAVYANFASKEELFLEMMDVRFAARLAELDRALSTDEAPVEQARAAGRDFVEHLNLDPEWSRLFIEAGLHASRDATFRAQLLPRYAAMRERMAELLRRRGEAGGLDPGVPYEQLATMVLAMANGVAFERLVQPDTVPDELFSSMLGLFTIGAAGGARAPR</sequence>
<dbReference type="Pfam" id="PF13977">
    <property type="entry name" value="TetR_C_6"/>
    <property type="match status" value="1"/>
</dbReference>
<dbReference type="EMBL" id="CP042430">
    <property type="protein sequence ID" value="QEC46597.1"/>
    <property type="molecule type" value="Genomic_DNA"/>
</dbReference>
<evidence type="ECO:0000256" key="5">
    <source>
        <dbReference type="PROSITE-ProRule" id="PRU00335"/>
    </source>
</evidence>
<dbReference type="InterPro" id="IPR050109">
    <property type="entry name" value="HTH-type_TetR-like_transc_reg"/>
</dbReference>
<feature type="DNA-binding region" description="H-T-H motif" evidence="5">
    <location>
        <begin position="38"/>
        <end position="57"/>
    </location>
</feature>
<dbReference type="GO" id="GO:0003700">
    <property type="term" value="F:DNA-binding transcription factor activity"/>
    <property type="evidence" value="ECO:0007669"/>
    <property type="project" value="TreeGrafter"/>
</dbReference>
<dbReference type="SUPFAM" id="SSF46689">
    <property type="entry name" value="Homeodomain-like"/>
    <property type="match status" value="1"/>
</dbReference>
<evidence type="ECO:0000256" key="3">
    <source>
        <dbReference type="ARBA" id="ARBA00023125"/>
    </source>
</evidence>
<dbReference type="InterPro" id="IPR009057">
    <property type="entry name" value="Homeodomain-like_sf"/>
</dbReference>
<reference evidence="7 8" key="1">
    <citation type="journal article" date="2018" name="J. Microbiol.">
        <title>Baekduia soli gen. nov., sp. nov., a novel bacterium isolated from the soil of Baekdu Mountain and proposal of a novel family name, Baekduiaceae fam. nov.</title>
        <authorList>
            <person name="An D.S."/>
            <person name="Siddiqi M.Z."/>
            <person name="Kim K.H."/>
            <person name="Yu H.S."/>
            <person name="Im W.T."/>
        </authorList>
    </citation>
    <scope>NUCLEOTIDE SEQUENCE [LARGE SCALE GENOMIC DNA]</scope>
    <source>
        <strain evidence="7 8">BR7-21</strain>
    </source>
</reference>
<dbReference type="PANTHER" id="PTHR30055:SF234">
    <property type="entry name" value="HTH-TYPE TRANSCRIPTIONAL REGULATOR BETI"/>
    <property type="match status" value="1"/>
</dbReference>
<protein>
    <submittedName>
        <fullName evidence="7">TetR/AcrR family transcriptional regulator</fullName>
    </submittedName>
</protein>
<dbReference type="InterPro" id="IPR001647">
    <property type="entry name" value="HTH_TetR"/>
</dbReference>
<evidence type="ECO:0000313" key="8">
    <source>
        <dbReference type="Proteomes" id="UP000321805"/>
    </source>
</evidence>
<dbReference type="RefSeq" id="WP_146915982.1">
    <property type="nucleotide sequence ID" value="NZ_CP042430.1"/>
</dbReference>
<organism evidence="7 8">
    <name type="scientific">Baekduia soli</name>
    <dbReference type="NCBI Taxonomy" id="496014"/>
    <lineage>
        <taxon>Bacteria</taxon>
        <taxon>Bacillati</taxon>
        <taxon>Actinomycetota</taxon>
        <taxon>Thermoleophilia</taxon>
        <taxon>Solirubrobacterales</taxon>
        <taxon>Baekduiaceae</taxon>
        <taxon>Baekduia</taxon>
    </lineage>
</organism>
<dbReference type="PANTHER" id="PTHR30055">
    <property type="entry name" value="HTH-TYPE TRANSCRIPTIONAL REGULATOR RUTR"/>
    <property type="match status" value="1"/>
</dbReference>
<keyword evidence="2" id="KW-0805">Transcription regulation</keyword>
<name>A0A5B8U0T8_9ACTN</name>
<dbReference type="InterPro" id="IPR039538">
    <property type="entry name" value="BetI_C"/>
</dbReference>
<dbReference type="InterPro" id="IPR036271">
    <property type="entry name" value="Tet_transcr_reg_TetR-rel_C_sf"/>
</dbReference>
<dbReference type="OrthoDB" id="7252896at2"/>
<dbReference type="GO" id="GO:0000976">
    <property type="term" value="F:transcription cis-regulatory region binding"/>
    <property type="evidence" value="ECO:0007669"/>
    <property type="project" value="TreeGrafter"/>
</dbReference>
<proteinExistence type="predicted"/>
<dbReference type="Gene3D" id="1.10.357.10">
    <property type="entry name" value="Tetracycline Repressor, domain 2"/>
    <property type="match status" value="1"/>
</dbReference>
<dbReference type="KEGG" id="bsol:FSW04_02710"/>
<accession>A0A5B8U0T8</accession>
<evidence type="ECO:0000256" key="2">
    <source>
        <dbReference type="ARBA" id="ARBA00023015"/>
    </source>
</evidence>
<dbReference type="PROSITE" id="PS50977">
    <property type="entry name" value="HTH_TETR_2"/>
    <property type="match status" value="1"/>
</dbReference>
<evidence type="ECO:0000256" key="1">
    <source>
        <dbReference type="ARBA" id="ARBA00022491"/>
    </source>
</evidence>
<gene>
    <name evidence="7" type="ORF">FSW04_02710</name>
</gene>
<keyword evidence="1" id="KW-0678">Repressor</keyword>
<dbReference type="PRINTS" id="PR00455">
    <property type="entry name" value="HTHTETR"/>
</dbReference>
<evidence type="ECO:0000313" key="7">
    <source>
        <dbReference type="EMBL" id="QEC46597.1"/>
    </source>
</evidence>
<evidence type="ECO:0000256" key="4">
    <source>
        <dbReference type="ARBA" id="ARBA00023163"/>
    </source>
</evidence>